<organism evidence="1 2">
    <name type="scientific">Pistacia integerrima</name>
    <dbReference type="NCBI Taxonomy" id="434235"/>
    <lineage>
        <taxon>Eukaryota</taxon>
        <taxon>Viridiplantae</taxon>
        <taxon>Streptophyta</taxon>
        <taxon>Embryophyta</taxon>
        <taxon>Tracheophyta</taxon>
        <taxon>Spermatophyta</taxon>
        <taxon>Magnoliopsida</taxon>
        <taxon>eudicotyledons</taxon>
        <taxon>Gunneridae</taxon>
        <taxon>Pentapetalae</taxon>
        <taxon>rosids</taxon>
        <taxon>malvids</taxon>
        <taxon>Sapindales</taxon>
        <taxon>Anacardiaceae</taxon>
        <taxon>Pistacia</taxon>
    </lineage>
</organism>
<dbReference type="Proteomes" id="UP001163603">
    <property type="component" value="Chromosome 4"/>
</dbReference>
<gene>
    <name evidence="1" type="ORF">Pint_17780</name>
</gene>
<name>A0ACC0YYQ3_9ROSI</name>
<proteinExistence type="predicted"/>
<accession>A0ACC0YYQ3</accession>
<reference evidence="2" key="1">
    <citation type="journal article" date="2023" name="G3 (Bethesda)">
        <title>Genome assembly and association tests identify interacting loci associated with vigor, precocity, and sex in interspecific pistachio rootstocks.</title>
        <authorList>
            <person name="Palmer W."/>
            <person name="Jacygrad E."/>
            <person name="Sagayaradj S."/>
            <person name="Cavanaugh K."/>
            <person name="Han R."/>
            <person name="Bertier L."/>
            <person name="Beede B."/>
            <person name="Kafkas S."/>
            <person name="Golino D."/>
            <person name="Preece J."/>
            <person name="Michelmore R."/>
        </authorList>
    </citation>
    <scope>NUCLEOTIDE SEQUENCE [LARGE SCALE GENOMIC DNA]</scope>
</reference>
<protein>
    <submittedName>
        <fullName evidence="1">Uncharacterized protein</fullName>
    </submittedName>
</protein>
<keyword evidence="2" id="KW-1185">Reference proteome</keyword>
<comment type="caution">
    <text evidence="1">The sequence shown here is derived from an EMBL/GenBank/DDBJ whole genome shotgun (WGS) entry which is preliminary data.</text>
</comment>
<dbReference type="EMBL" id="CM047739">
    <property type="protein sequence ID" value="KAJ0042587.1"/>
    <property type="molecule type" value="Genomic_DNA"/>
</dbReference>
<evidence type="ECO:0000313" key="2">
    <source>
        <dbReference type="Proteomes" id="UP001163603"/>
    </source>
</evidence>
<sequence>MRIASGHVVFLNLVILVQQLSRGVALFGQIKPLSVTYGLGIEDHDNEGRLVTAEFDSFYLLNTYVPNSGDGLRRLSYRITDWDPSLGRHMKVSRLLLFILNLHTVYVSC</sequence>
<evidence type="ECO:0000313" key="1">
    <source>
        <dbReference type="EMBL" id="KAJ0042587.1"/>
    </source>
</evidence>